<keyword evidence="2" id="KW-1185">Reference proteome</keyword>
<dbReference type="PANTHER" id="PTHR30292:SF0">
    <property type="entry name" value="5-OXOPROLINASE SUBUNIT A"/>
    <property type="match status" value="1"/>
</dbReference>
<accession>A0A3S1B133</accession>
<dbReference type="CDD" id="cd10787">
    <property type="entry name" value="LamB_YcsF_like"/>
    <property type="match status" value="1"/>
</dbReference>
<sequence>MKHIDLNCDMGEGLDNDAAIMPFISSANIACGYHAGSTDIMKKTVLLAAEHQVAVGAHPGFADPEHFGRREQHLTDTALYDLVATQIYALQTICRTHNIPLYHVKPHGALYNMAARSLPMAQIIARAVKDIDSRLQLFGLSNSFLISAAAAAGLHTVSEVFADRTYQPDGSLTPRTQPGAMIENETQAIQQVLQMVTHQEVTTLQGTVVPLTAQTICIHGDGPHAVTFAGNIHQALLHHHLTIQHP</sequence>
<dbReference type="InterPro" id="IPR011330">
    <property type="entry name" value="Glyco_hydro/deAcase_b/a-brl"/>
</dbReference>
<dbReference type="OrthoDB" id="9773478at2"/>
<dbReference type="PANTHER" id="PTHR30292">
    <property type="entry name" value="UNCHARACTERIZED PROTEIN YBGL-RELATED"/>
    <property type="match status" value="1"/>
</dbReference>
<dbReference type="EMBL" id="RIAR02000001">
    <property type="protein sequence ID" value="NSL87643.1"/>
    <property type="molecule type" value="Genomic_DNA"/>
</dbReference>
<evidence type="ECO:0000313" key="1">
    <source>
        <dbReference type="EMBL" id="NSL87643.1"/>
    </source>
</evidence>
<dbReference type="Pfam" id="PF03746">
    <property type="entry name" value="LamB_YcsF"/>
    <property type="match status" value="1"/>
</dbReference>
<name>A0A3S1B133_9BACT</name>
<gene>
    <name evidence="1" type="ORF">ECE50_012420</name>
</gene>
<dbReference type="Proteomes" id="UP000281028">
    <property type="component" value="Unassembled WGS sequence"/>
</dbReference>
<dbReference type="AlphaFoldDB" id="A0A3S1B133"/>
<evidence type="ECO:0000313" key="2">
    <source>
        <dbReference type="Proteomes" id="UP000281028"/>
    </source>
</evidence>
<protein>
    <submittedName>
        <fullName evidence="1">LamB/YcsF family protein</fullName>
    </submittedName>
</protein>
<comment type="caution">
    <text evidence="1">The sequence shown here is derived from an EMBL/GenBank/DDBJ whole genome shotgun (WGS) entry which is preliminary data.</text>
</comment>
<dbReference type="SUPFAM" id="SSF88713">
    <property type="entry name" value="Glycoside hydrolase/deacetylase"/>
    <property type="match status" value="1"/>
</dbReference>
<dbReference type="NCBIfam" id="NF003816">
    <property type="entry name" value="PRK05406.1-5"/>
    <property type="match status" value="1"/>
</dbReference>
<dbReference type="InterPro" id="IPR005501">
    <property type="entry name" value="LamB/YcsF/PxpA-like"/>
</dbReference>
<reference evidence="1" key="1">
    <citation type="submission" date="2020-05" db="EMBL/GenBank/DDBJ databases">
        <title>Chitinophaga laudate sp. nov., isolated from a tropical peat swamp.</title>
        <authorList>
            <person name="Goh C.B.S."/>
            <person name="Lee M.S."/>
            <person name="Parimannan S."/>
            <person name="Pasbakhsh P."/>
            <person name="Yule C.M."/>
            <person name="Rajandas H."/>
            <person name="Loke S."/>
            <person name="Croft L."/>
            <person name="Tan J.B.L."/>
        </authorList>
    </citation>
    <scope>NUCLEOTIDE SEQUENCE</scope>
    <source>
        <strain evidence="1">Mgbs1</strain>
    </source>
</reference>
<proteinExistence type="predicted"/>
<dbReference type="NCBIfam" id="NF003814">
    <property type="entry name" value="PRK05406.1-3"/>
    <property type="match status" value="1"/>
</dbReference>
<dbReference type="GO" id="GO:0005975">
    <property type="term" value="P:carbohydrate metabolic process"/>
    <property type="evidence" value="ECO:0007669"/>
    <property type="project" value="InterPro"/>
</dbReference>
<organism evidence="1 2">
    <name type="scientific">Chitinophaga solisilvae</name>
    <dbReference type="NCBI Taxonomy" id="1233460"/>
    <lineage>
        <taxon>Bacteria</taxon>
        <taxon>Pseudomonadati</taxon>
        <taxon>Bacteroidota</taxon>
        <taxon>Chitinophagia</taxon>
        <taxon>Chitinophagales</taxon>
        <taxon>Chitinophagaceae</taxon>
        <taxon>Chitinophaga</taxon>
    </lineage>
</organism>
<dbReference type="Gene3D" id="3.20.20.370">
    <property type="entry name" value="Glycoside hydrolase/deacetylase"/>
    <property type="match status" value="1"/>
</dbReference>